<feature type="transmembrane region" description="Helical" evidence="1">
    <location>
        <begin position="7"/>
        <end position="26"/>
    </location>
</feature>
<reference evidence="2 3" key="1">
    <citation type="submission" date="2018-12" db="EMBL/GenBank/DDBJ databases">
        <title>Flammeovirga pectinis sp. nov., isolated from the gut of the Korean scallop, Patinopecten yessoensis.</title>
        <authorList>
            <person name="Bae J.-W."/>
            <person name="Jeong Y.-S."/>
            <person name="Kang W."/>
        </authorList>
    </citation>
    <scope>NUCLEOTIDE SEQUENCE [LARGE SCALE GENOMIC DNA]</scope>
    <source>
        <strain evidence="2 3">L12M1</strain>
    </source>
</reference>
<dbReference type="Proteomes" id="UP000267268">
    <property type="component" value="Chromosome 1"/>
</dbReference>
<keyword evidence="3" id="KW-1185">Reference proteome</keyword>
<keyword evidence="1" id="KW-0812">Transmembrane</keyword>
<organism evidence="2 3">
    <name type="scientific">Flammeovirga pectinis</name>
    <dbReference type="NCBI Taxonomy" id="2494373"/>
    <lineage>
        <taxon>Bacteria</taxon>
        <taxon>Pseudomonadati</taxon>
        <taxon>Bacteroidota</taxon>
        <taxon>Cytophagia</taxon>
        <taxon>Cytophagales</taxon>
        <taxon>Flammeovirgaceae</taxon>
        <taxon>Flammeovirga</taxon>
    </lineage>
</organism>
<protein>
    <submittedName>
        <fullName evidence="2">Uncharacterized protein</fullName>
    </submittedName>
</protein>
<dbReference type="EMBL" id="CP034562">
    <property type="protein sequence ID" value="AZQ63089.1"/>
    <property type="molecule type" value="Genomic_DNA"/>
</dbReference>
<name>A0A3Q9FME2_9BACT</name>
<proteinExistence type="predicted"/>
<evidence type="ECO:0000256" key="1">
    <source>
        <dbReference type="SAM" id="Phobius"/>
    </source>
</evidence>
<keyword evidence="1" id="KW-0472">Membrane</keyword>
<dbReference type="KEGG" id="fll:EI427_12830"/>
<dbReference type="AlphaFoldDB" id="A0A3Q9FME2"/>
<dbReference type="RefSeq" id="WP_126615243.1">
    <property type="nucleotide sequence ID" value="NZ_CP034562.1"/>
</dbReference>
<evidence type="ECO:0000313" key="3">
    <source>
        <dbReference type="Proteomes" id="UP000267268"/>
    </source>
</evidence>
<sequence length="277" mass="33195">MVKSSNLYYYILICIIIYIFSTYSSAQSLEGKTYNSNYAIDHGESNYHRIYHLYLNFKKDYVTIFCFLTDYFYGENNEEKWNKSYMNIPTDAILNYKYTYKNDTLRIINKVIESKNIYPNLYTSKPIFSWGSYYMLPFDFSDEVSEPLYVINDSIKFGKRNVNYIALKKTSNQTINNGNQYISSSLKGFLSKKKKFKYKLSGRFINNEFLLDSILINEKFRKKYNQEINKVFSQNIQRKFTFIEKENYLIIEYLYTKGILKIKRKKLVGKDISFYKL</sequence>
<keyword evidence="1" id="KW-1133">Transmembrane helix</keyword>
<accession>A0A3Q9FME2</accession>
<gene>
    <name evidence="2" type="ORF">EI427_12830</name>
</gene>
<evidence type="ECO:0000313" key="2">
    <source>
        <dbReference type="EMBL" id="AZQ63089.1"/>
    </source>
</evidence>